<feature type="compositionally biased region" description="Low complexity" evidence="6">
    <location>
        <begin position="301"/>
        <end position="312"/>
    </location>
</feature>
<dbReference type="Proteomes" id="UP001337655">
    <property type="component" value="Unassembled WGS sequence"/>
</dbReference>
<dbReference type="InterPro" id="IPR049326">
    <property type="entry name" value="Rhodopsin_dom_fungi"/>
</dbReference>
<evidence type="ECO:0000259" key="8">
    <source>
        <dbReference type="Pfam" id="PF20684"/>
    </source>
</evidence>
<feature type="transmembrane region" description="Helical" evidence="7">
    <location>
        <begin position="178"/>
        <end position="199"/>
    </location>
</feature>
<comment type="subcellular location">
    <subcellularLocation>
        <location evidence="1">Membrane</location>
        <topology evidence="1">Multi-pass membrane protein</topology>
    </subcellularLocation>
</comment>
<proteinExistence type="inferred from homology"/>
<evidence type="ECO:0000256" key="1">
    <source>
        <dbReference type="ARBA" id="ARBA00004141"/>
    </source>
</evidence>
<dbReference type="EMBL" id="JAVRRT010000028">
    <property type="protein sequence ID" value="KAK5163115.1"/>
    <property type="molecule type" value="Genomic_DNA"/>
</dbReference>
<evidence type="ECO:0000313" key="9">
    <source>
        <dbReference type="EMBL" id="KAK5163115.1"/>
    </source>
</evidence>
<dbReference type="PANTHER" id="PTHR33048">
    <property type="entry name" value="PTH11-LIKE INTEGRAL MEMBRANE PROTEIN (AFU_ORTHOLOGUE AFUA_5G11245)"/>
    <property type="match status" value="1"/>
</dbReference>
<dbReference type="InterPro" id="IPR052337">
    <property type="entry name" value="SAT4-like"/>
</dbReference>
<feature type="transmembrane region" description="Helical" evidence="7">
    <location>
        <begin position="211"/>
        <end position="230"/>
    </location>
</feature>
<feature type="transmembrane region" description="Helical" evidence="7">
    <location>
        <begin position="12"/>
        <end position="30"/>
    </location>
</feature>
<dbReference type="Pfam" id="PF20684">
    <property type="entry name" value="Fung_rhodopsin"/>
    <property type="match status" value="1"/>
</dbReference>
<evidence type="ECO:0000256" key="2">
    <source>
        <dbReference type="ARBA" id="ARBA00022692"/>
    </source>
</evidence>
<keyword evidence="3 7" id="KW-1133">Transmembrane helix</keyword>
<protein>
    <recommendedName>
        <fullName evidence="8">Rhodopsin domain-containing protein</fullName>
    </recommendedName>
</protein>
<name>A0AAV9NWK1_9PEZI</name>
<sequence length="341" mass="39250">MGHVRDRRTVDLCSNMLILVMFTFFTWSLNEVSLNGSNFMSHKDAVALDDEGVRRAIWGSKCTLILEMFTLVILWGVKGCLCLMYYRLTQKLGKLHIAVKFIAGYCVVAYILVNVLYLGYWCQPISGYWAVPVVHRQCASYYHHMIFATAWNISADLMLLAIPFFIIPRLQLPLVRKLMIMGVLCLGVFDIMAAVMNRYYNFSHPNSVVYLRWYAGEVGTAIYVVNIPACRPLLRRILQKAGFTATETRSSDLRYNSDPQYGSKHHSRRFHAGFSSSDKKPTVADDEVHLADMRHDRWTFQGPQYGQGPQRQSSWRSENEEEQVVPEGAIRKTMKVMQHRE</sequence>
<dbReference type="GO" id="GO:0016020">
    <property type="term" value="C:membrane"/>
    <property type="evidence" value="ECO:0007669"/>
    <property type="project" value="UniProtKB-SubCell"/>
</dbReference>
<evidence type="ECO:0000313" key="10">
    <source>
        <dbReference type="Proteomes" id="UP001337655"/>
    </source>
</evidence>
<accession>A0AAV9NWK1</accession>
<reference evidence="9 10" key="1">
    <citation type="submission" date="2023-08" db="EMBL/GenBank/DDBJ databases">
        <title>Black Yeasts Isolated from many extreme environments.</title>
        <authorList>
            <person name="Coleine C."/>
            <person name="Stajich J.E."/>
            <person name="Selbmann L."/>
        </authorList>
    </citation>
    <scope>NUCLEOTIDE SEQUENCE [LARGE SCALE GENOMIC DNA]</scope>
    <source>
        <strain evidence="9 10">CCFEE 5935</strain>
    </source>
</reference>
<dbReference type="GeneID" id="89932223"/>
<evidence type="ECO:0000256" key="3">
    <source>
        <dbReference type="ARBA" id="ARBA00022989"/>
    </source>
</evidence>
<evidence type="ECO:0000256" key="7">
    <source>
        <dbReference type="SAM" id="Phobius"/>
    </source>
</evidence>
<feature type="transmembrane region" description="Helical" evidence="7">
    <location>
        <begin position="98"/>
        <end position="121"/>
    </location>
</feature>
<gene>
    <name evidence="9" type="ORF">LTR77_010899</name>
</gene>
<feature type="transmembrane region" description="Helical" evidence="7">
    <location>
        <begin position="141"/>
        <end position="166"/>
    </location>
</feature>
<comment type="similarity">
    <text evidence="5">Belongs to the SAT4 family.</text>
</comment>
<evidence type="ECO:0000256" key="5">
    <source>
        <dbReference type="ARBA" id="ARBA00038359"/>
    </source>
</evidence>
<feature type="region of interest" description="Disordered" evidence="6">
    <location>
        <begin position="254"/>
        <end position="283"/>
    </location>
</feature>
<dbReference type="PANTHER" id="PTHR33048:SF110">
    <property type="entry name" value="UBID FAMILY DECARBOXYLASE"/>
    <property type="match status" value="1"/>
</dbReference>
<feature type="region of interest" description="Disordered" evidence="6">
    <location>
        <begin position="299"/>
        <end position="341"/>
    </location>
</feature>
<feature type="transmembrane region" description="Helical" evidence="7">
    <location>
        <begin position="64"/>
        <end position="86"/>
    </location>
</feature>
<comment type="caution">
    <text evidence="9">The sequence shown here is derived from an EMBL/GenBank/DDBJ whole genome shotgun (WGS) entry which is preliminary data.</text>
</comment>
<organism evidence="9 10">
    <name type="scientific">Saxophila tyrrhenica</name>
    <dbReference type="NCBI Taxonomy" id="1690608"/>
    <lineage>
        <taxon>Eukaryota</taxon>
        <taxon>Fungi</taxon>
        <taxon>Dikarya</taxon>
        <taxon>Ascomycota</taxon>
        <taxon>Pezizomycotina</taxon>
        <taxon>Dothideomycetes</taxon>
        <taxon>Dothideomycetidae</taxon>
        <taxon>Mycosphaerellales</taxon>
        <taxon>Extremaceae</taxon>
        <taxon>Saxophila</taxon>
    </lineage>
</organism>
<keyword evidence="4 7" id="KW-0472">Membrane</keyword>
<keyword evidence="2 7" id="KW-0812">Transmembrane</keyword>
<dbReference type="AlphaFoldDB" id="A0AAV9NWK1"/>
<dbReference type="RefSeq" id="XP_064653663.1">
    <property type="nucleotide sequence ID" value="XM_064808115.1"/>
</dbReference>
<keyword evidence="10" id="KW-1185">Reference proteome</keyword>
<evidence type="ECO:0000256" key="4">
    <source>
        <dbReference type="ARBA" id="ARBA00023136"/>
    </source>
</evidence>
<feature type="domain" description="Rhodopsin" evidence="8">
    <location>
        <begin position="43"/>
        <end position="236"/>
    </location>
</feature>
<evidence type="ECO:0000256" key="6">
    <source>
        <dbReference type="SAM" id="MobiDB-lite"/>
    </source>
</evidence>